<protein>
    <recommendedName>
        <fullName evidence="1">F-box domain-containing protein</fullName>
    </recommendedName>
</protein>
<organism evidence="2 3">
    <name type="scientific">Orchesella dallaii</name>
    <dbReference type="NCBI Taxonomy" id="48710"/>
    <lineage>
        <taxon>Eukaryota</taxon>
        <taxon>Metazoa</taxon>
        <taxon>Ecdysozoa</taxon>
        <taxon>Arthropoda</taxon>
        <taxon>Hexapoda</taxon>
        <taxon>Collembola</taxon>
        <taxon>Entomobryomorpha</taxon>
        <taxon>Entomobryoidea</taxon>
        <taxon>Orchesellidae</taxon>
        <taxon>Orchesellinae</taxon>
        <taxon>Orchesella</taxon>
    </lineage>
</organism>
<keyword evidence="3" id="KW-1185">Reference proteome</keyword>
<dbReference type="InterPro" id="IPR001810">
    <property type="entry name" value="F-box_dom"/>
</dbReference>
<dbReference type="SUPFAM" id="SSF52047">
    <property type="entry name" value="RNI-like"/>
    <property type="match status" value="1"/>
</dbReference>
<evidence type="ECO:0000313" key="2">
    <source>
        <dbReference type="EMBL" id="CAL8135158.1"/>
    </source>
</evidence>
<evidence type="ECO:0000259" key="1">
    <source>
        <dbReference type="SMART" id="SM00256"/>
    </source>
</evidence>
<accession>A0ABP1RT34</accession>
<dbReference type="InterPro" id="IPR032675">
    <property type="entry name" value="LRR_dom_sf"/>
</dbReference>
<dbReference type="Proteomes" id="UP001642540">
    <property type="component" value="Unassembled WGS sequence"/>
</dbReference>
<sequence>MLKKFEQSSESLNCVTFDNPSYLYIMEKTGNGSNLPNELVLHILKQLSTKEDLLVCKLVNNEFASLVNQIAPFDDWNPCLMLYGIGEFGVGDRKTSLHTTFSSLKDTEDFYYHNKQLDSQLNPFSNSTVVVNFGNGEFEPNREHHLLNFILVCWGIHVKKFFYCPNFKKDPKQSPWKLLPQILYKMQNLHSLKIWYNDYRWISPDGRLRYLPVPKFTRRLVKLRELTIRSDGGDWGFRICKEIAVKHGEQIETLDFSDWLYDNRSWNLLTLFPNLKRFKCDSFFIACSLSEAPTPVQLVDTNCPKLTNLAITSGKCDSFEDLKNFLKLVGYFAPTLEFLTLGHGDDVIEILNLELREINSVFEDTPSVLFPKLSHLAIAMFDFTQRLPVERFLNMRFPVLKEVVLQDFDSDFDDQVLEKEEMRRICNPFWALMPPCVEKISIRALKSNESLGKRFPVTYECKRMGWVELFMSFESSPI</sequence>
<dbReference type="Gene3D" id="3.80.10.10">
    <property type="entry name" value="Ribonuclease Inhibitor"/>
    <property type="match status" value="1"/>
</dbReference>
<gene>
    <name evidence="2" type="ORF">ODALV1_LOCUS25855</name>
</gene>
<comment type="caution">
    <text evidence="2">The sequence shown here is derived from an EMBL/GenBank/DDBJ whole genome shotgun (WGS) entry which is preliminary data.</text>
</comment>
<proteinExistence type="predicted"/>
<name>A0ABP1RT34_9HEXA</name>
<dbReference type="CDD" id="cd09917">
    <property type="entry name" value="F-box_SF"/>
    <property type="match status" value="1"/>
</dbReference>
<evidence type="ECO:0000313" key="3">
    <source>
        <dbReference type="Proteomes" id="UP001642540"/>
    </source>
</evidence>
<dbReference type="SMART" id="SM00256">
    <property type="entry name" value="FBOX"/>
    <property type="match status" value="1"/>
</dbReference>
<feature type="domain" description="F-box" evidence="1">
    <location>
        <begin position="35"/>
        <end position="76"/>
    </location>
</feature>
<dbReference type="EMBL" id="CAXLJM020000107">
    <property type="protein sequence ID" value="CAL8135158.1"/>
    <property type="molecule type" value="Genomic_DNA"/>
</dbReference>
<reference evidence="2 3" key="1">
    <citation type="submission" date="2024-08" db="EMBL/GenBank/DDBJ databases">
        <authorList>
            <person name="Cucini C."/>
            <person name="Frati F."/>
        </authorList>
    </citation>
    <scope>NUCLEOTIDE SEQUENCE [LARGE SCALE GENOMIC DNA]</scope>
</reference>
<dbReference type="Pfam" id="PF00646">
    <property type="entry name" value="F-box"/>
    <property type="match status" value="1"/>
</dbReference>